<reference evidence="3 4" key="1">
    <citation type="submission" date="2023-06" db="EMBL/GenBank/DDBJ databases">
        <title>Black Yeasts Isolated from many extreme environments.</title>
        <authorList>
            <person name="Coleine C."/>
            <person name="Stajich J.E."/>
            <person name="Selbmann L."/>
        </authorList>
    </citation>
    <scope>NUCLEOTIDE SEQUENCE [LARGE SCALE GENOMIC DNA]</scope>
    <source>
        <strain evidence="3 4">CCFEE 5887</strain>
    </source>
</reference>
<dbReference type="EMBL" id="JAXLQG010000008">
    <property type="protein sequence ID" value="KAK5536847.1"/>
    <property type="molecule type" value="Genomic_DNA"/>
</dbReference>
<evidence type="ECO:0000256" key="1">
    <source>
        <dbReference type="SAM" id="MobiDB-lite"/>
    </source>
</evidence>
<keyword evidence="4" id="KW-1185">Reference proteome</keyword>
<feature type="compositionally biased region" description="Polar residues" evidence="1">
    <location>
        <begin position="485"/>
        <end position="502"/>
    </location>
</feature>
<gene>
    <name evidence="3" type="ORF">LTR25_005522</name>
</gene>
<comment type="caution">
    <text evidence="3">The sequence shown here is derived from an EMBL/GenBank/DDBJ whole genome shotgun (WGS) entry which is preliminary data.</text>
</comment>
<evidence type="ECO:0000259" key="2">
    <source>
        <dbReference type="Pfam" id="PF24494"/>
    </source>
</evidence>
<evidence type="ECO:0000313" key="3">
    <source>
        <dbReference type="EMBL" id="KAK5536847.1"/>
    </source>
</evidence>
<dbReference type="AlphaFoldDB" id="A0AAV9Q7F7"/>
<feature type="domain" description="DUF7587" evidence="2">
    <location>
        <begin position="2"/>
        <end position="119"/>
    </location>
</feature>
<protein>
    <recommendedName>
        <fullName evidence="2">DUF7587 domain-containing protein</fullName>
    </recommendedName>
</protein>
<feature type="region of interest" description="Disordered" evidence="1">
    <location>
        <begin position="485"/>
        <end position="516"/>
    </location>
</feature>
<dbReference type="InterPro" id="IPR056009">
    <property type="entry name" value="DUF7587"/>
</dbReference>
<proteinExistence type="predicted"/>
<dbReference type="Proteomes" id="UP001345827">
    <property type="component" value="Unassembled WGS sequence"/>
</dbReference>
<dbReference type="Pfam" id="PF24494">
    <property type="entry name" value="DUF7587"/>
    <property type="match status" value="1"/>
</dbReference>
<feature type="compositionally biased region" description="Low complexity" evidence="1">
    <location>
        <begin position="503"/>
        <end position="515"/>
    </location>
</feature>
<sequence length="577" mass="63214">MDTHEFRDMAFRHLSFDKNFRSPFLSWTESAFRALGLIAKSASPLSLAIVDYNVYEDAQEGRFGKATGLWLVPYLCKFFGFNELQKLQEPSTLVPRIRKGYTGTGEFLSWASITCETIAILDTAAATKLYQTMHYVGELSNQSGVLVSQCLNDVRPIYREVVAYKLLKNFKVLRRSQGSSGASYEAFVDGLYGTASADIIVVESGSRMITQDGINLSQQGPILLVTSEGVITVDIPSSSNTTRDRKPSALTCDAPSIDEDAYKHLSMLNSPLQAIPSGSSSCPPMMLAEEDAHLESRCGIPDNAWRRDTAFSPIGEDYPMIKHEPEPEDTFMKELLEIAKISTPLPSVDTSINMVKDDSETSLKATFEENKNILEIKPMKSANTSETKRSVVKVANKIDVSKLFDRHRASLLARADYAASTSATGPSQSNVPMVNTRHPTSIIDLTNDAGTSVRSLRPKKRQTLFGPQGNEEYLNAVDLTTDAGQDSTSLTTPLNTQSGAVETNNVDTTTSTTDTGPDLHEVMDAANDDEDVQIIGTATVRRRHRVRTTVLTVRSRSVSESLTFAAGATPHPRGKQS</sequence>
<organism evidence="3 4">
    <name type="scientific">Vermiconidia calcicola</name>
    <dbReference type="NCBI Taxonomy" id="1690605"/>
    <lineage>
        <taxon>Eukaryota</taxon>
        <taxon>Fungi</taxon>
        <taxon>Dikarya</taxon>
        <taxon>Ascomycota</taxon>
        <taxon>Pezizomycotina</taxon>
        <taxon>Dothideomycetes</taxon>
        <taxon>Dothideomycetidae</taxon>
        <taxon>Mycosphaerellales</taxon>
        <taxon>Extremaceae</taxon>
        <taxon>Vermiconidia</taxon>
    </lineage>
</organism>
<evidence type="ECO:0000313" key="4">
    <source>
        <dbReference type="Proteomes" id="UP001345827"/>
    </source>
</evidence>
<name>A0AAV9Q7F7_9PEZI</name>
<accession>A0AAV9Q7F7</accession>